<dbReference type="STRING" id="292564.Cyagr_1340"/>
<keyword evidence="5 7" id="KW-0067">ATP-binding</keyword>
<dbReference type="GO" id="GO:0005737">
    <property type="term" value="C:cytoplasm"/>
    <property type="evidence" value="ECO:0007669"/>
    <property type="project" value="TreeGrafter"/>
</dbReference>
<evidence type="ECO:0000256" key="2">
    <source>
        <dbReference type="ARBA" id="ARBA00022598"/>
    </source>
</evidence>
<evidence type="ECO:0000256" key="7">
    <source>
        <dbReference type="PIRNR" id="PIRNR001563"/>
    </source>
</evidence>
<keyword evidence="2 7" id="KW-0436">Ligase</keyword>
<evidence type="ECO:0000313" key="8">
    <source>
        <dbReference type="EMBL" id="AFY28514.1"/>
    </source>
</evidence>
<dbReference type="Proteomes" id="UP000010388">
    <property type="component" value="Chromosome"/>
</dbReference>
<sequence length="448" mass="47344">MPSPLPPPVDLGDLLEPFARRGVDLGLERLAGALAEGGHPERRFAAAQVAGTNGKGSICTFLHAILRAAGVHVGTYRSPHLVSWCERIQVDDAWIAPTTLRDGLARWQPLGRQRRLTPFELITAAAFEHFARERVDLAVLEVGLGGRLDATTVHPRRPVIGFGAIGLDHREHLGDTLAAIAAEKAAVMGPGCRAFSCAQEAEARRVLEAEARRRGASLQWLEPLPAVADGGPRLGLAGELQRHNGAVAVAMARALTAPDGPLAGTPLDAAAIRAGLESARWPGRLERHRWRGRELLIDGAHNPPAAATLRRELDRIDRLDRLDGSLHGGLEGARPRRWLLGIQRHKEGAVMLEQLLRPGDRAAVVAVPEHASWTLEELVAACPGKADQLEPAGSLAAGLDSLLPPGPLPVVAGSLFLLGAVLPLFDAPEADEVPGAGQPGGVPGSPGP</sequence>
<dbReference type="Gene3D" id="3.40.1190.10">
    <property type="entry name" value="Mur-like, catalytic domain"/>
    <property type="match status" value="1"/>
</dbReference>
<dbReference type="SUPFAM" id="SSF53244">
    <property type="entry name" value="MurD-like peptide ligases, peptide-binding domain"/>
    <property type="match status" value="1"/>
</dbReference>
<accession>K9P7G6</accession>
<gene>
    <name evidence="8" type="ordered locus">Cyagr_1340</name>
</gene>
<dbReference type="PATRIC" id="fig|292564.3.peg.1277"/>
<dbReference type="AlphaFoldDB" id="K9P7G6"/>
<keyword evidence="6" id="KW-0460">Magnesium</keyword>
<dbReference type="InterPro" id="IPR001645">
    <property type="entry name" value="Folylpolyglutamate_synth"/>
</dbReference>
<evidence type="ECO:0000256" key="4">
    <source>
        <dbReference type="ARBA" id="ARBA00022741"/>
    </source>
</evidence>
<dbReference type="KEGG" id="cgc:Cyagr_1340"/>
<evidence type="ECO:0000256" key="6">
    <source>
        <dbReference type="ARBA" id="ARBA00022842"/>
    </source>
</evidence>
<evidence type="ECO:0000256" key="5">
    <source>
        <dbReference type="ARBA" id="ARBA00022840"/>
    </source>
</evidence>
<dbReference type="GO" id="GO:0005524">
    <property type="term" value="F:ATP binding"/>
    <property type="evidence" value="ECO:0007669"/>
    <property type="project" value="UniProtKB-KW"/>
</dbReference>
<name>K9P7G6_CYAGP</name>
<dbReference type="InterPro" id="IPR036615">
    <property type="entry name" value="Mur_ligase_C_dom_sf"/>
</dbReference>
<dbReference type="GO" id="GO:0008841">
    <property type="term" value="F:dihydrofolate synthase activity"/>
    <property type="evidence" value="ECO:0007669"/>
    <property type="project" value="TreeGrafter"/>
</dbReference>
<dbReference type="PANTHER" id="PTHR11136">
    <property type="entry name" value="FOLYLPOLYGLUTAMATE SYNTHASE-RELATED"/>
    <property type="match status" value="1"/>
</dbReference>
<keyword evidence="4 7" id="KW-0547">Nucleotide-binding</keyword>
<dbReference type="PANTHER" id="PTHR11136:SF0">
    <property type="entry name" value="DIHYDROFOLATE SYNTHETASE-RELATED"/>
    <property type="match status" value="1"/>
</dbReference>
<dbReference type="NCBIfam" id="TIGR01499">
    <property type="entry name" value="folC"/>
    <property type="match status" value="1"/>
</dbReference>
<dbReference type="Gene3D" id="3.90.190.20">
    <property type="entry name" value="Mur ligase, C-terminal domain"/>
    <property type="match status" value="1"/>
</dbReference>
<comment type="similarity">
    <text evidence="1 7">Belongs to the folylpolyglutamate synthase family.</text>
</comment>
<dbReference type="HOGENOM" id="CLU_015869_1_1_3"/>
<proteinExistence type="inferred from homology"/>
<dbReference type="GO" id="GO:0046872">
    <property type="term" value="F:metal ion binding"/>
    <property type="evidence" value="ECO:0007669"/>
    <property type="project" value="UniProtKB-KW"/>
</dbReference>
<evidence type="ECO:0000256" key="3">
    <source>
        <dbReference type="ARBA" id="ARBA00022723"/>
    </source>
</evidence>
<dbReference type="RefSeq" id="WP_015108967.1">
    <property type="nucleotide sequence ID" value="NC_019675.1"/>
</dbReference>
<dbReference type="EMBL" id="CP003495">
    <property type="protein sequence ID" value="AFY28514.1"/>
    <property type="molecule type" value="Genomic_DNA"/>
</dbReference>
<reference evidence="9" key="1">
    <citation type="journal article" date="2013" name="Proc. Natl. Acad. Sci. U.S.A.">
        <title>Improving the coverage of the cyanobacterial phylum using diversity-driven genome sequencing.</title>
        <authorList>
            <person name="Shih P.M."/>
            <person name="Wu D."/>
            <person name="Latifi A."/>
            <person name="Axen S.D."/>
            <person name="Fewer D.P."/>
            <person name="Talla E."/>
            <person name="Calteau A."/>
            <person name="Cai F."/>
            <person name="Tandeau de Marsac N."/>
            <person name="Rippka R."/>
            <person name="Herdman M."/>
            <person name="Sivonen K."/>
            <person name="Coursin T."/>
            <person name="Laurent T."/>
            <person name="Goodwin L."/>
            <person name="Nolan M."/>
            <person name="Davenport K.W."/>
            <person name="Han C.S."/>
            <person name="Rubin E.M."/>
            <person name="Eisen J.A."/>
            <person name="Woyke T."/>
            <person name="Gugger M."/>
            <person name="Kerfeld C.A."/>
        </authorList>
    </citation>
    <scope>NUCLEOTIDE SEQUENCE [LARGE SCALE GENOMIC DNA]</scope>
    <source>
        <strain evidence="9">ATCC 27147 / PCC 6307</strain>
    </source>
</reference>
<dbReference type="InterPro" id="IPR036565">
    <property type="entry name" value="Mur-like_cat_sf"/>
</dbReference>
<dbReference type="GO" id="GO:0004326">
    <property type="term" value="F:tetrahydrofolylpolyglutamate synthase activity"/>
    <property type="evidence" value="ECO:0007669"/>
    <property type="project" value="InterPro"/>
</dbReference>
<evidence type="ECO:0000313" key="9">
    <source>
        <dbReference type="Proteomes" id="UP000010388"/>
    </source>
</evidence>
<dbReference type="SUPFAM" id="SSF53623">
    <property type="entry name" value="MurD-like peptide ligases, catalytic domain"/>
    <property type="match status" value="1"/>
</dbReference>
<protein>
    <submittedName>
        <fullName evidence="8">Folylpolyglutamate synthase/dihydrofolate synthase</fullName>
    </submittedName>
</protein>
<dbReference type="PIRSF" id="PIRSF001563">
    <property type="entry name" value="Folylpolyglu_synth"/>
    <property type="match status" value="1"/>
</dbReference>
<dbReference type="eggNOG" id="COG0285">
    <property type="taxonomic scope" value="Bacteria"/>
</dbReference>
<keyword evidence="3" id="KW-0479">Metal-binding</keyword>
<organism evidence="8 9">
    <name type="scientific">Cyanobium gracile (strain ATCC 27147 / PCC 6307)</name>
    <dbReference type="NCBI Taxonomy" id="292564"/>
    <lineage>
        <taxon>Bacteria</taxon>
        <taxon>Bacillati</taxon>
        <taxon>Cyanobacteriota</taxon>
        <taxon>Cyanophyceae</taxon>
        <taxon>Synechococcales</taxon>
        <taxon>Prochlorococcaceae</taxon>
        <taxon>Cyanobium</taxon>
    </lineage>
</organism>
<evidence type="ECO:0000256" key="1">
    <source>
        <dbReference type="ARBA" id="ARBA00008276"/>
    </source>
</evidence>